<keyword evidence="8" id="KW-0406">Ion transport</keyword>
<dbReference type="InterPro" id="IPR004772">
    <property type="entry name" value="TrkH"/>
</dbReference>
<feature type="transmembrane region" description="Helical" evidence="10">
    <location>
        <begin position="407"/>
        <end position="426"/>
    </location>
</feature>
<evidence type="ECO:0000256" key="1">
    <source>
        <dbReference type="ARBA" id="ARBA00004651"/>
    </source>
</evidence>
<feature type="transmembrane region" description="Helical" evidence="10">
    <location>
        <begin position="191"/>
        <end position="214"/>
    </location>
</feature>
<feature type="transmembrane region" description="Helical" evidence="10">
    <location>
        <begin position="226"/>
        <end position="247"/>
    </location>
</feature>
<evidence type="ECO:0000256" key="2">
    <source>
        <dbReference type="ARBA" id="ARBA00022448"/>
    </source>
</evidence>
<dbReference type="InterPro" id="IPR003445">
    <property type="entry name" value="Cat_transpt"/>
</dbReference>
<evidence type="ECO:0000313" key="14">
    <source>
        <dbReference type="Proteomes" id="UP000321547"/>
    </source>
</evidence>
<evidence type="ECO:0000256" key="8">
    <source>
        <dbReference type="ARBA" id="ARBA00023065"/>
    </source>
</evidence>
<reference evidence="11 14" key="2">
    <citation type="submission" date="2019-07" db="EMBL/GenBank/DDBJ databases">
        <title>Whole genome shotgun sequence of Halolactibacillus halophilus NBRC 100868.</title>
        <authorList>
            <person name="Hosoyama A."/>
            <person name="Uohara A."/>
            <person name="Ohji S."/>
            <person name="Ichikawa N."/>
        </authorList>
    </citation>
    <scope>NUCLEOTIDE SEQUENCE [LARGE SCALE GENOMIC DNA]</scope>
    <source>
        <strain evidence="11 14">NBRC 100868</strain>
    </source>
</reference>
<evidence type="ECO:0000256" key="10">
    <source>
        <dbReference type="SAM" id="Phobius"/>
    </source>
</evidence>
<evidence type="ECO:0000313" key="12">
    <source>
        <dbReference type="EMBL" id="SFP06806.1"/>
    </source>
</evidence>
<reference evidence="12 13" key="1">
    <citation type="submission" date="2016-10" db="EMBL/GenBank/DDBJ databases">
        <authorList>
            <person name="de Groot N.N."/>
        </authorList>
    </citation>
    <scope>NUCLEOTIDE SEQUENCE [LARGE SCALE GENOMIC DNA]</scope>
    <source>
        <strain evidence="12 13">DSM 17073</strain>
    </source>
</reference>
<evidence type="ECO:0000256" key="9">
    <source>
        <dbReference type="ARBA" id="ARBA00023136"/>
    </source>
</evidence>
<feature type="transmembrane region" description="Helical" evidence="10">
    <location>
        <begin position="12"/>
        <end position="33"/>
    </location>
</feature>
<dbReference type="GO" id="GO:0005886">
    <property type="term" value="C:plasma membrane"/>
    <property type="evidence" value="ECO:0007669"/>
    <property type="project" value="UniProtKB-SubCell"/>
</dbReference>
<keyword evidence="6" id="KW-0630">Potassium</keyword>
<evidence type="ECO:0000256" key="4">
    <source>
        <dbReference type="ARBA" id="ARBA00022538"/>
    </source>
</evidence>
<keyword evidence="9 10" id="KW-0472">Membrane</keyword>
<dbReference type="RefSeq" id="WP_089830264.1">
    <property type="nucleotide sequence ID" value="NZ_BJWI01000023.1"/>
</dbReference>
<dbReference type="Pfam" id="PF02386">
    <property type="entry name" value="TrkH"/>
    <property type="match status" value="1"/>
</dbReference>
<dbReference type="EMBL" id="BJWI01000023">
    <property type="protein sequence ID" value="GEM02061.1"/>
    <property type="molecule type" value="Genomic_DNA"/>
</dbReference>
<dbReference type="PANTHER" id="PTHR32024:SF1">
    <property type="entry name" value="KTR SYSTEM POTASSIUM UPTAKE PROTEIN B"/>
    <property type="match status" value="1"/>
</dbReference>
<organism evidence="12 13">
    <name type="scientific">Halolactibacillus halophilus</name>
    <dbReference type="NCBI Taxonomy" id="306540"/>
    <lineage>
        <taxon>Bacteria</taxon>
        <taxon>Bacillati</taxon>
        <taxon>Bacillota</taxon>
        <taxon>Bacilli</taxon>
        <taxon>Bacillales</taxon>
        <taxon>Bacillaceae</taxon>
        <taxon>Halolactibacillus</taxon>
    </lineage>
</organism>
<dbReference type="AlphaFoldDB" id="A0A1I5MCW9"/>
<keyword evidence="4" id="KW-0633">Potassium transport</keyword>
<keyword evidence="5 10" id="KW-0812">Transmembrane</keyword>
<evidence type="ECO:0000256" key="6">
    <source>
        <dbReference type="ARBA" id="ARBA00022958"/>
    </source>
</evidence>
<dbReference type="OrthoDB" id="9810952at2"/>
<protein>
    <submittedName>
        <fullName evidence="11">Ktr system potassium uptake protein B</fullName>
    </submittedName>
    <submittedName>
        <fullName evidence="12">Trk system potassium uptake protein TrkH</fullName>
    </submittedName>
</protein>
<dbReference type="NCBIfam" id="TIGR00933">
    <property type="entry name" value="2a38"/>
    <property type="match status" value="1"/>
</dbReference>
<evidence type="ECO:0000256" key="5">
    <source>
        <dbReference type="ARBA" id="ARBA00022692"/>
    </source>
</evidence>
<feature type="transmembrane region" description="Helical" evidence="10">
    <location>
        <begin position="131"/>
        <end position="151"/>
    </location>
</feature>
<keyword evidence="14" id="KW-1185">Reference proteome</keyword>
<evidence type="ECO:0000256" key="3">
    <source>
        <dbReference type="ARBA" id="ARBA00022475"/>
    </source>
</evidence>
<evidence type="ECO:0000256" key="7">
    <source>
        <dbReference type="ARBA" id="ARBA00022989"/>
    </source>
</evidence>
<dbReference type="Proteomes" id="UP000321547">
    <property type="component" value="Unassembled WGS sequence"/>
</dbReference>
<gene>
    <name evidence="11" type="primary">ktrB</name>
    <name evidence="11" type="ORF">HHA03_15930</name>
    <name evidence="12" type="ORF">SAMN05421839_1058</name>
</gene>
<dbReference type="PANTHER" id="PTHR32024">
    <property type="entry name" value="TRK SYSTEM POTASSIUM UPTAKE PROTEIN TRKG-RELATED"/>
    <property type="match status" value="1"/>
</dbReference>
<dbReference type="Proteomes" id="UP000242243">
    <property type="component" value="Unassembled WGS sequence"/>
</dbReference>
<dbReference type="EMBL" id="FOXC01000005">
    <property type="protein sequence ID" value="SFP06806.1"/>
    <property type="molecule type" value="Genomic_DNA"/>
</dbReference>
<dbReference type="GO" id="GO:0015379">
    <property type="term" value="F:potassium:chloride symporter activity"/>
    <property type="evidence" value="ECO:0007669"/>
    <property type="project" value="InterPro"/>
</dbReference>
<keyword evidence="3" id="KW-1003">Cell membrane</keyword>
<feature type="transmembrane region" description="Helical" evidence="10">
    <location>
        <begin position="45"/>
        <end position="64"/>
    </location>
</feature>
<keyword evidence="7 10" id="KW-1133">Transmembrane helix</keyword>
<comment type="subcellular location">
    <subcellularLocation>
        <location evidence="1">Cell membrane</location>
        <topology evidence="1">Multi-pass membrane protein</topology>
    </subcellularLocation>
</comment>
<feature type="transmembrane region" description="Helical" evidence="10">
    <location>
        <begin position="349"/>
        <end position="369"/>
    </location>
</feature>
<evidence type="ECO:0000313" key="13">
    <source>
        <dbReference type="Proteomes" id="UP000242243"/>
    </source>
</evidence>
<keyword evidence="2" id="KW-0813">Transport</keyword>
<accession>A0A1I5MCW9</accession>
<name>A0A1I5MCW9_9BACI</name>
<dbReference type="STRING" id="306540.SAMN05421839_1058"/>
<sequence length="443" mass="48694">MKLRLKLRDNPLTPPQVLAIGFFTIITLGTLFLKLPVSRTIPLSWLDAFFTATSAVTVTGLIVVDTGTAFTTFGQTVLMILIQIGGLGFLTFAVMSILFLGKKIRLKERLLMQEALNQNSMGGIIRLIRTLFYFAIIMELIATALLSVRWIPELGIGRGLFVSLFHAISSFNNAGFSLFTDSLSQYVADPLINIVITLLFVSGGIGFTVIFELMHKRKWRTWTLHTKVMLTGTFLINAFAVFGFFILEMNNPNTIGSMPLDDQLWGSFFQGLTPRTAGFNSLDYGQMNPSTLMLTIFLMFIGGGSASTASGIKVTTLIIIILAVVAYLRGNSEVFAFRQRIDTEVIIRSLSIIVISFFIVFIAIFILAVTEDLPMMSVVFEAFSAFGTVGLSTGITDQLSVIGKPVIMLLMFVGRVGPLTIAFSLARSQTPRISYPKGEIFTG</sequence>
<proteinExistence type="predicted"/>
<evidence type="ECO:0000313" key="11">
    <source>
        <dbReference type="EMBL" id="GEM02061.1"/>
    </source>
</evidence>
<feature type="transmembrane region" description="Helical" evidence="10">
    <location>
        <begin position="76"/>
        <end position="100"/>
    </location>
</feature>
<feature type="transmembrane region" description="Helical" evidence="10">
    <location>
        <begin position="296"/>
        <end position="328"/>
    </location>
</feature>